<dbReference type="Gene3D" id="3.40.50.2300">
    <property type="match status" value="1"/>
</dbReference>
<evidence type="ECO:0000313" key="3">
    <source>
        <dbReference type="Proteomes" id="UP000231878"/>
    </source>
</evidence>
<comment type="caution">
    <text evidence="2">The sequence shown here is derived from an EMBL/GenBank/DDBJ whole genome shotgun (WGS) entry which is preliminary data.</text>
</comment>
<reference evidence="2 3" key="1">
    <citation type="submission" date="2017-11" db="EMBL/GenBank/DDBJ databases">
        <title>Molecular characterization of Burkholderia pseudomallei and closely related isolates from Vietnam.</title>
        <authorList>
            <person name="Ustinov D.V."/>
            <person name="Antonov A.S."/>
            <person name="Avdusheva E.F."/>
            <person name="Shpak I.M."/>
            <person name="Zakharova I.B."/>
            <person name="Thi L.A."/>
            <person name="Teteryatnikova N."/>
            <person name="Lopasteyskaya Y.A."/>
            <person name="Kuzyutina J.A."/>
            <person name="Ngo T.N."/>
            <person name="Victorov D.V."/>
        </authorList>
    </citation>
    <scope>NUCLEOTIDE SEQUENCE [LARGE SCALE GENOMIC DNA]</scope>
    <source>
        <strain evidence="2 3">V1512</strain>
    </source>
</reference>
<organism evidence="2 3">
    <name type="scientific">Burkholderia pseudomallei</name>
    <name type="common">Pseudomonas pseudomallei</name>
    <dbReference type="NCBI Taxonomy" id="28450"/>
    <lineage>
        <taxon>Bacteria</taxon>
        <taxon>Pseudomonadati</taxon>
        <taxon>Pseudomonadota</taxon>
        <taxon>Betaproteobacteria</taxon>
        <taxon>Burkholderiales</taxon>
        <taxon>Burkholderiaceae</taxon>
        <taxon>Burkholderia</taxon>
        <taxon>pseudomallei group</taxon>
    </lineage>
</organism>
<dbReference type="InterPro" id="IPR011006">
    <property type="entry name" value="CheY-like_superfamily"/>
</dbReference>
<name>A0AAX0UCX7_BURPE</name>
<dbReference type="SUPFAM" id="SSF52172">
    <property type="entry name" value="CheY-like"/>
    <property type="match status" value="1"/>
</dbReference>
<evidence type="ECO:0000313" key="2">
    <source>
        <dbReference type="EMBL" id="PJO66630.1"/>
    </source>
</evidence>
<gene>
    <name evidence="2" type="ORF">CWD88_08300</name>
</gene>
<evidence type="ECO:0000256" key="1">
    <source>
        <dbReference type="SAM" id="MobiDB-lite"/>
    </source>
</evidence>
<sequence length="312" mass="33387">MEGGFKGLGCGSGRSSERRLTMEIAVWRGGRAAALQASTQGIPGSLKVFPVGTAGPRAIAGTGRRTVAVGKNARLTREAFAVEAHMARRQRAVPVAEGDHASMVLTREVLKLAGCRTFTATSGMRAPNNAQEQSVDLALMGIHIPEMTGIEATRTRRQRELLYGRPKLLAVEVPRVRCLPSGKPVSTREWAVPLPNPSMSQTCFGSLKAHAASVDSCTWRADPSLPRPACGKSAPAKTPTACSTCSTLPRRTAPPKAMGPPLPPWRSAASRRPSLPTPLRPSSYKWGATASFRETVRLKSYQPCPCSRSKKP</sequence>
<dbReference type="EMBL" id="PHRB01000006">
    <property type="protein sequence ID" value="PJO66630.1"/>
    <property type="molecule type" value="Genomic_DNA"/>
</dbReference>
<feature type="compositionally biased region" description="Polar residues" evidence="1">
    <location>
        <begin position="240"/>
        <end position="249"/>
    </location>
</feature>
<dbReference type="AlphaFoldDB" id="A0AAX0UCX7"/>
<feature type="region of interest" description="Disordered" evidence="1">
    <location>
        <begin position="228"/>
        <end position="286"/>
    </location>
</feature>
<protein>
    <submittedName>
        <fullName evidence="2">Response regulator</fullName>
    </submittedName>
</protein>
<proteinExistence type="predicted"/>
<dbReference type="Proteomes" id="UP000231878">
    <property type="component" value="Unassembled WGS sequence"/>
</dbReference>
<accession>A0AAX0UCX7</accession>